<dbReference type="SUPFAM" id="SSF52540">
    <property type="entry name" value="P-loop containing nucleoside triphosphate hydrolases"/>
    <property type="match status" value="1"/>
</dbReference>
<dbReference type="InterPro" id="IPR049337">
    <property type="entry name" value="TOR1A_C"/>
</dbReference>
<dbReference type="AlphaFoldDB" id="A0A7N4PHW1"/>
<evidence type="ECO:0000256" key="2">
    <source>
        <dbReference type="ARBA" id="ARBA00004308"/>
    </source>
</evidence>
<dbReference type="GO" id="GO:0042802">
    <property type="term" value="F:identical protein binding"/>
    <property type="evidence" value="ECO:0007669"/>
    <property type="project" value="Ensembl"/>
</dbReference>
<dbReference type="GO" id="GO:0019894">
    <property type="term" value="F:kinesin binding"/>
    <property type="evidence" value="ECO:0007669"/>
    <property type="project" value="TreeGrafter"/>
</dbReference>
<dbReference type="GO" id="GO:0071763">
    <property type="term" value="P:nuclear membrane organization"/>
    <property type="evidence" value="ECO:0007669"/>
    <property type="project" value="Ensembl"/>
</dbReference>
<feature type="domain" description="Torsin-1A C-terminal" evidence="12">
    <location>
        <begin position="409"/>
        <end position="465"/>
    </location>
</feature>
<sequence length="466" mass="52067">MLHHRLPSAPKEGDRSKGPGAGSWKSSCPASGHVSSDCRKAGWAGRLAGDVRKPRSGQSRTSAPGVVARPSQKWRNPGESLSPPPLQIKMASREEGFTRLLGVAEVTRRAEARLMEPGLRGVQSGVAMGRLQRPILPAPLLLLLLLSAAPAAQAFEPISVGIAIGAASALTGYLSYPDFYCRFVECCREEQPLNASALKLDLEEKLFGQHLAREVILKALTGFRNNKNPKKPLTLSLHGWAGTGKNFVSQIVAENLHPKGLKSNFVHLFVSTLHFPHEQEIKLYQEQLQKWIRGNVSACERSVFIFDEMDKLHRGLIDSIKPFLDYYEQVDGISYRKAIFIFLSNAGGDLITRMALDFWRAGKKREDIQLKDLEPVLSLGVFNNKNSGLWHTSLIDKSLIDYFVPFLPLEYKHVKMCVRAEMKSRGFAIDEEVVTRVADEMTFFPKEEKIYSDKGCKTVQTRLDFH</sequence>
<gene>
    <name evidence="13" type="primary">TOR1B</name>
</gene>
<dbReference type="Ensembl" id="ENSSHAT00000030384.1">
    <property type="protein sequence ID" value="ENSSHAP00000038721.1"/>
    <property type="gene ID" value="ENSSHAG00000027080.1"/>
</dbReference>
<evidence type="ECO:0000256" key="4">
    <source>
        <dbReference type="ARBA" id="ARBA00006235"/>
    </source>
</evidence>
<dbReference type="Pfam" id="PF21376">
    <property type="entry name" value="TOR1A_C"/>
    <property type="match status" value="1"/>
</dbReference>
<feature type="region of interest" description="Disordered" evidence="11">
    <location>
        <begin position="1"/>
        <end position="85"/>
    </location>
</feature>
<dbReference type="GO" id="GO:0034504">
    <property type="term" value="P:protein localization to nucleus"/>
    <property type="evidence" value="ECO:0007669"/>
    <property type="project" value="TreeGrafter"/>
</dbReference>
<name>A0A7N4PHW1_SARHA</name>
<comment type="subcellular location">
    <subcellularLocation>
        <location evidence="2">Endomembrane system</location>
    </subcellularLocation>
    <subcellularLocation>
        <location evidence="3">Endoplasmic reticulum lumen</location>
    </subcellularLocation>
    <subcellularLocation>
        <location evidence="1">Nucleus</location>
    </subcellularLocation>
</comment>
<dbReference type="GO" id="GO:0005635">
    <property type="term" value="C:nuclear envelope"/>
    <property type="evidence" value="ECO:0007669"/>
    <property type="project" value="Ensembl"/>
</dbReference>
<organism evidence="13 14">
    <name type="scientific">Sarcophilus harrisii</name>
    <name type="common">Tasmanian devil</name>
    <name type="synonym">Sarcophilus laniarius</name>
    <dbReference type="NCBI Taxonomy" id="9305"/>
    <lineage>
        <taxon>Eukaryota</taxon>
        <taxon>Metazoa</taxon>
        <taxon>Chordata</taxon>
        <taxon>Craniata</taxon>
        <taxon>Vertebrata</taxon>
        <taxon>Euteleostomi</taxon>
        <taxon>Mammalia</taxon>
        <taxon>Metatheria</taxon>
        <taxon>Dasyuromorphia</taxon>
        <taxon>Dasyuridae</taxon>
        <taxon>Sarcophilus</taxon>
    </lineage>
</organism>
<evidence type="ECO:0000256" key="8">
    <source>
        <dbReference type="ARBA" id="ARBA00023180"/>
    </source>
</evidence>
<dbReference type="PANTHER" id="PTHR10760:SF14">
    <property type="entry name" value="TORSIN-1B"/>
    <property type="match status" value="1"/>
</dbReference>
<evidence type="ECO:0000256" key="9">
    <source>
        <dbReference type="ARBA" id="ARBA00023242"/>
    </source>
</evidence>
<dbReference type="Proteomes" id="UP000007648">
    <property type="component" value="Unassembled WGS sequence"/>
</dbReference>
<evidence type="ECO:0000256" key="11">
    <source>
        <dbReference type="SAM" id="MobiDB-lite"/>
    </source>
</evidence>
<evidence type="ECO:0000313" key="13">
    <source>
        <dbReference type="Ensembl" id="ENSSHAP00000038721.1"/>
    </source>
</evidence>
<evidence type="ECO:0000256" key="5">
    <source>
        <dbReference type="ARBA" id="ARBA00022801"/>
    </source>
</evidence>
<evidence type="ECO:0000313" key="14">
    <source>
        <dbReference type="Proteomes" id="UP000007648"/>
    </source>
</evidence>
<dbReference type="FunFam" id="3.40.50.300:FF:000743">
    <property type="entry name" value="Torsin"/>
    <property type="match status" value="1"/>
</dbReference>
<evidence type="ECO:0000256" key="1">
    <source>
        <dbReference type="ARBA" id="ARBA00004123"/>
    </source>
</evidence>
<evidence type="ECO:0000259" key="12">
    <source>
        <dbReference type="Pfam" id="PF21376"/>
    </source>
</evidence>
<dbReference type="GO" id="GO:0005524">
    <property type="term" value="F:ATP binding"/>
    <property type="evidence" value="ECO:0007669"/>
    <property type="project" value="InterPro"/>
</dbReference>
<keyword evidence="14" id="KW-1185">Reference proteome</keyword>
<accession>A0A7N4PHW1</accession>
<keyword evidence="9" id="KW-0539">Nucleus</keyword>
<evidence type="ECO:0000256" key="10">
    <source>
        <dbReference type="ARBA" id="ARBA00049360"/>
    </source>
</evidence>
<dbReference type="Pfam" id="PF06309">
    <property type="entry name" value="Torsin"/>
    <property type="match status" value="1"/>
</dbReference>
<dbReference type="PANTHER" id="PTHR10760">
    <property type="entry name" value="TORSIN"/>
    <property type="match status" value="1"/>
</dbReference>
<evidence type="ECO:0000256" key="3">
    <source>
        <dbReference type="ARBA" id="ARBA00004319"/>
    </source>
</evidence>
<dbReference type="GO" id="GO:0007029">
    <property type="term" value="P:endoplasmic reticulum organization"/>
    <property type="evidence" value="ECO:0007669"/>
    <property type="project" value="Ensembl"/>
</dbReference>
<keyword evidence="5" id="KW-0378">Hydrolase</keyword>
<dbReference type="InterPro" id="IPR027417">
    <property type="entry name" value="P-loop_NTPase"/>
</dbReference>
<dbReference type="FunCoup" id="A0A7N4PHW1">
    <property type="interactions" value="2160"/>
</dbReference>
<dbReference type="InParanoid" id="A0A7N4PHW1"/>
<evidence type="ECO:0000256" key="6">
    <source>
        <dbReference type="ARBA" id="ARBA00022824"/>
    </source>
</evidence>
<proteinExistence type="inferred from homology"/>
<dbReference type="GO" id="GO:0005788">
    <property type="term" value="C:endoplasmic reticulum lumen"/>
    <property type="evidence" value="ECO:0007669"/>
    <property type="project" value="UniProtKB-SubCell"/>
</dbReference>
<comment type="similarity">
    <text evidence="4">Belongs to the ClpA/ClpB family. Torsin subfamily.</text>
</comment>
<reference evidence="13" key="2">
    <citation type="submission" date="2025-08" db="UniProtKB">
        <authorList>
            <consortium name="Ensembl"/>
        </authorList>
    </citation>
    <scope>IDENTIFICATION</scope>
</reference>
<reference evidence="13" key="3">
    <citation type="submission" date="2025-09" db="UniProtKB">
        <authorList>
            <consortium name="Ensembl"/>
        </authorList>
    </citation>
    <scope>IDENTIFICATION</scope>
</reference>
<reference evidence="13 14" key="1">
    <citation type="journal article" date="2011" name="Proc. Natl. Acad. Sci. U.S.A.">
        <title>Genetic diversity and population structure of the endangered marsupial Sarcophilus harrisii (Tasmanian devil).</title>
        <authorList>
            <person name="Miller W."/>
            <person name="Hayes V.M."/>
            <person name="Ratan A."/>
            <person name="Petersen D.C."/>
            <person name="Wittekindt N.E."/>
            <person name="Miller J."/>
            <person name="Walenz B."/>
            <person name="Knight J."/>
            <person name="Qi J."/>
            <person name="Zhao F."/>
            <person name="Wang Q."/>
            <person name="Bedoya-Reina O.C."/>
            <person name="Katiyar N."/>
            <person name="Tomsho L.P."/>
            <person name="Kasson L.M."/>
            <person name="Hardie R.A."/>
            <person name="Woodbridge P."/>
            <person name="Tindall E.A."/>
            <person name="Bertelsen M.F."/>
            <person name="Dixon D."/>
            <person name="Pyecroft S."/>
            <person name="Helgen K.M."/>
            <person name="Lesk A.M."/>
            <person name="Pringle T.H."/>
            <person name="Patterson N."/>
            <person name="Zhang Y."/>
            <person name="Kreiss A."/>
            <person name="Woods G.M."/>
            <person name="Jones M.E."/>
            <person name="Schuster S.C."/>
        </authorList>
    </citation>
    <scope>NUCLEOTIDE SEQUENCE [LARGE SCALE GENOMIC DNA]</scope>
</reference>
<dbReference type="GO" id="GO:0016887">
    <property type="term" value="F:ATP hydrolysis activity"/>
    <property type="evidence" value="ECO:0007669"/>
    <property type="project" value="Ensembl"/>
</dbReference>
<keyword evidence="6" id="KW-0256">Endoplasmic reticulum</keyword>
<dbReference type="GeneTree" id="ENSGT00950000182888"/>
<dbReference type="Gene3D" id="3.40.50.300">
    <property type="entry name" value="P-loop containing nucleotide triphosphate hydrolases"/>
    <property type="match status" value="1"/>
</dbReference>
<protein>
    <submittedName>
        <fullName evidence="13">Torsin family 1 member B</fullName>
    </submittedName>
</protein>
<comment type="catalytic activity">
    <reaction evidence="10">
        <text>ATP + H2O = ADP + phosphate + H(+)</text>
        <dbReference type="Rhea" id="RHEA:13065"/>
        <dbReference type="ChEBI" id="CHEBI:15377"/>
        <dbReference type="ChEBI" id="CHEBI:15378"/>
        <dbReference type="ChEBI" id="CHEBI:30616"/>
        <dbReference type="ChEBI" id="CHEBI:43474"/>
        <dbReference type="ChEBI" id="CHEBI:456216"/>
    </reaction>
</comment>
<keyword evidence="8" id="KW-0325">Glycoprotein</keyword>
<keyword evidence="7" id="KW-0472">Membrane</keyword>
<evidence type="ECO:0000256" key="7">
    <source>
        <dbReference type="ARBA" id="ARBA00023136"/>
    </source>
</evidence>
<dbReference type="InterPro" id="IPR010448">
    <property type="entry name" value="Torsin"/>
</dbReference>